<proteinExistence type="predicted"/>
<dbReference type="EMBL" id="JBDXSU010000016">
    <property type="protein sequence ID" value="MFB5192002.1"/>
    <property type="molecule type" value="Genomic_DNA"/>
</dbReference>
<evidence type="ECO:0000313" key="1">
    <source>
        <dbReference type="EMBL" id="MFB5192002.1"/>
    </source>
</evidence>
<name>A0ABV5AJZ0_9BACL</name>
<keyword evidence="2" id="KW-1185">Reference proteome</keyword>
<organism evidence="1 2">
    <name type="scientific">Alicyclobacillus fastidiosus</name>
    <dbReference type="NCBI Taxonomy" id="392011"/>
    <lineage>
        <taxon>Bacteria</taxon>
        <taxon>Bacillati</taxon>
        <taxon>Bacillota</taxon>
        <taxon>Bacilli</taxon>
        <taxon>Bacillales</taxon>
        <taxon>Alicyclobacillaceae</taxon>
        <taxon>Alicyclobacillus</taxon>
    </lineage>
</organism>
<sequence>MSMFSSSVMNKDSLVWGSDGHLSQADKAAIHDHFSAIIGILQHAGMDRVHIVEFLHGLLNNWWVDMTIHVCSALAEVVGI</sequence>
<dbReference type="RefSeq" id="WP_275476019.1">
    <property type="nucleotide sequence ID" value="NZ_CP162940.1"/>
</dbReference>
<protein>
    <submittedName>
        <fullName evidence="1">Uncharacterized protein</fullName>
    </submittedName>
</protein>
<comment type="caution">
    <text evidence="1">The sequence shown here is derived from an EMBL/GenBank/DDBJ whole genome shotgun (WGS) entry which is preliminary data.</text>
</comment>
<evidence type="ECO:0000313" key="2">
    <source>
        <dbReference type="Proteomes" id="UP001579974"/>
    </source>
</evidence>
<reference evidence="1 2" key="1">
    <citation type="journal article" date="2024" name="Int. J. Mol. Sci.">
        <title>Exploration of Alicyclobacillus spp. Genome in Search of Antibiotic Resistance.</title>
        <authorList>
            <person name="Bucka-Kolendo J."/>
            <person name="Kiousi D.E."/>
            <person name="Dekowska A."/>
            <person name="Mikolajczuk-Szczyrba A."/>
            <person name="Karadedos D.M."/>
            <person name="Michael P."/>
            <person name="Galanis A."/>
            <person name="Sokolowska B."/>
        </authorList>
    </citation>
    <scope>NUCLEOTIDE SEQUENCE [LARGE SCALE GENOMIC DNA]</scope>
    <source>
        <strain evidence="1 2">KKP 3000</strain>
    </source>
</reference>
<accession>A0ABV5AJZ0</accession>
<dbReference type="Proteomes" id="UP001579974">
    <property type="component" value="Unassembled WGS sequence"/>
</dbReference>
<gene>
    <name evidence="1" type="ORF">KKP3000_000794</name>
</gene>